<keyword evidence="2" id="KW-1185">Reference proteome</keyword>
<proteinExistence type="predicted"/>
<evidence type="ECO:0000313" key="1">
    <source>
        <dbReference type="EMBL" id="PKQ45910.1"/>
    </source>
</evidence>
<organism evidence="1 2">
    <name type="scientific">Confluentibacter flavum</name>
    <dbReference type="NCBI Taxonomy" id="1909700"/>
    <lineage>
        <taxon>Bacteria</taxon>
        <taxon>Pseudomonadati</taxon>
        <taxon>Bacteroidota</taxon>
        <taxon>Flavobacteriia</taxon>
        <taxon>Flavobacteriales</taxon>
        <taxon>Flavobacteriaceae</taxon>
        <taxon>Confluentibacter</taxon>
    </lineage>
</organism>
<dbReference type="AlphaFoldDB" id="A0A2N3HLR9"/>
<sequence length="111" mass="13501">MKKIFIITFILFGFNCYSQDLYIQYWDNDQKETYIKNVQISDENGTITENKFLAKSQIHLIKIFNNRGYELYKIEVAPFPNGAITKYHIWFKRLILHQIKRINRFNDFIRV</sequence>
<name>A0A2N3HLR9_9FLAO</name>
<comment type="caution">
    <text evidence="1">The sequence shown here is derived from an EMBL/GenBank/DDBJ whole genome shotgun (WGS) entry which is preliminary data.</text>
</comment>
<dbReference type="Proteomes" id="UP000233435">
    <property type="component" value="Unassembled WGS sequence"/>
</dbReference>
<reference evidence="1 2" key="1">
    <citation type="submission" date="2017-12" db="EMBL/GenBank/DDBJ databases">
        <title>Confluentibacter flavum sp. nov., isolated from the saline lake.</title>
        <authorList>
            <person name="Yu L."/>
        </authorList>
    </citation>
    <scope>NUCLEOTIDE SEQUENCE [LARGE SCALE GENOMIC DNA]</scope>
    <source>
        <strain evidence="1 2">3B</strain>
    </source>
</reference>
<dbReference type="RefSeq" id="WP_106658937.1">
    <property type="nucleotide sequence ID" value="NZ_PJEO01000016.1"/>
</dbReference>
<dbReference type="EMBL" id="PJEO01000016">
    <property type="protein sequence ID" value="PKQ45910.1"/>
    <property type="molecule type" value="Genomic_DNA"/>
</dbReference>
<protein>
    <submittedName>
        <fullName evidence="1">Uncharacterized protein</fullName>
    </submittedName>
</protein>
<evidence type="ECO:0000313" key="2">
    <source>
        <dbReference type="Proteomes" id="UP000233435"/>
    </source>
</evidence>
<gene>
    <name evidence="1" type="ORF">CSW08_05675</name>
</gene>
<accession>A0A2N3HLR9</accession>